<dbReference type="PANTHER" id="PTHR20854">
    <property type="entry name" value="INOSITOL MONOPHOSPHATASE"/>
    <property type="match status" value="1"/>
</dbReference>
<feature type="binding site" evidence="4">
    <location>
        <position position="67"/>
    </location>
    <ligand>
        <name>Mg(2+)</name>
        <dbReference type="ChEBI" id="CHEBI:18420"/>
        <label>1</label>
        <note>catalytic</note>
    </ligand>
</feature>
<dbReference type="GO" id="GO:0046872">
    <property type="term" value="F:metal ion binding"/>
    <property type="evidence" value="ECO:0007669"/>
    <property type="project" value="UniProtKB-KW"/>
</dbReference>
<evidence type="ECO:0000256" key="1">
    <source>
        <dbReference type="ARBA" id="ARBA00022723"/>
    </source>
</evidence>
<dbReference type="GO" id="GO:0006020">
    <property type="term" value="P:inositol metabolic process"/>
    <property type="evidence" value="ECO:0007669"/>
    <property type="project" value="TreeGrafter"/>
</dbReference>
<reference evidence="5 6" key="1">
    <citation type="submission" date="2017-02" db="EMBL/GenBank/DDBJ databases">
        <authorList>
            <person name="Peterson S.W."/>
        </authorList>
    </citation>
    <scope>NUCLEOTIDE SEQUENCE [LARGE SCALE GENOMIC DNA]</scope>
    <source>
        <strain evidence="5 6">LSP_Lj1</strain>
    </source>
</reference>
<keyword evidence="6" id="KW-1185">Reference proteome</keyword>
<protein>
    <submittedName>
        <fullName evidence="5">Inositol-1-monophosphatase</fullName>
        <ecNumber evidence="5">3.1.3.25</ecNumber>
    </submittedName>
</protein>
<dbReference type="EMBL" id="FUKQ01000032">
    <property type="protein sequence ID" value="SJN31722.1"/>
    <property type="molecule type" value="Genomic_DNA"/>
</dbReference>
<evidence type="ECO:0000256" key="2">
    <source>
        <dbReference type="ARBA" id="ARBA00022801"/>
    </source>
</evidence>
<organism evidence="5 6">
    <name type="scientific">Luteococcus japonicus LSP_Lj1</name>
    <dbReference type="NCBI Taxonomy" id="1255658"/>
    <lineage>
        <taxon>Bacteria</taxon>
        <taxon>Bacillati</taxon>
        <taxon>Actinomycetota</taxon>
        <taxon>Actinomycetes</taxon>
        <taxon>Propionibacteriales</taxon>
        <taxon>Propionibacteriaceae</taxon>
        <taxon>Luteococcus</taxon>
    </lineage>
</organism>
<dbReference type="PANTHER" id="PTHR20854:SF4">
    <property type="entry name" value="INOSITOL-1-MONOPHOSPHATASE-RELATED"/>
    <property type="match status" value="1"/>
</dbReference>
<keyword evidence="3 4" id="KW-0460">Magnesium</keyword>
<dbReference type="Pfam" id="PF00459">
    <property type="entry name" value="Inositol_P"/>
    <property type="match status" value="1"/>
</dbReference>
<comment type="cofactor">
    <cofactor evidence="4">
        <name>Mg(2+)</name>
        <dbReference type="ChEBI" id="CHEBI:18420"/>
    </cofactor>
</comment>
<evidence type="ECO:0000313" key="5">
    <source>
        <dbReference type="EMBL" id="SJN31722.1"/>
    </source>
</evidence>
<accession>A0A1R4JIA3</accession>
<dbReference type="Gene3D" id="3.30.540.10">
    <property type="entry name" value="Fructose-1,6-Bisphosphatase, subunit A, domain 1"/>
    <property type="match status" value="1"/>
</dbReference>
<feature type="binding site" evidence="4">
    <location>
        <position position="90"/>
    </location>
    <ligand>
        <name>Mg(2+)</name>
        <dbReference type="ChEBI" id="CHEBI:18420"/>
        <label>2</label>
    </ligand>
</feature>
<dbReference type="CDD" id="cd01637">
    <property type="entry name" value="IMPase_like"/>
    <property type="match status" value="1"/>
</dbReference>
<evidence type="ECO:0000313" key="6">
    <source>
        <dbReference type="Proteomes" id="UP000188342"/>
    </source>
</evidence>
<gene>
    <name evidence="5" type="ORF">FM114_07645</name>
</gene>
<feature type="binding site" evidence="4">
    <location>
        <position position="93"/>
    </location>
    <ligand>
        <name>Mg(2+)</name>
        <dbReference type="ChEBI" id="CHEBI:18420"/>
        <label>2</label>
    </ligand>
</feature>
<keyword evidence="1 4" id="KW-0479">Metal-binding</keyword>
<dbReference type="EC" id="3.1.3.25" evidence="5"/>
<sequence length="258" mass="27978">MASTQDVLELIQQVAAEVITPRFRALADDQVHQKHPGDYVTIADREAEVVLTRELGRMFPGARVVGEEACFTNPELEFTLGGAEHAFTVDPVDGTRNFVKGSPDHAVMVSEVVAGQTCRAWIWQPEHGVSWVAERGAGVQRNGESLTRIGQDRLALGATSKASRHGFDGGGELAATVETAWCCGIDYPNLLMGELDYLVYKNVHPWDHLPGALMVTELGGDVRNFAGEPYAPGWTGPGLVAAASTEMAEQVQRLWIEP</sequence>
<feature type="binding site" evidence="4">
    <location>
        <position position="207"/>
    </location>
    <ligand>
        <name>Mg(2+)</name>
        <dbReference type="ChEBI" id="CHEBI:18420"/>
        <label>1</label>
        <note>catalytic</note>
    </ligand>
</feature>
<dbReference type="OrthoDB" id="9772456at2"/>
<dbReference type="RefSeq" id="WP_094764577.1">
    <property type="nucleotide sequence ID" value="NZ_FUKQ01000032.1"/>
</dbReference>
<dbReference type="PROSITE" id="PS00629">
    <property type="entry name" value="IMP_1"/>
    <property type="match status" value="1"/>
</dbReference>
<dbReference type="GO" id="GO:0008934">
    <property type="term" value="F:inositol monophosphate 1-phosphatase activity"/>
    <property type="evidence" value="ECO:0007669"/>
    <property type="project" value="TreeGrafter"/>
</dbReference>
<dbReference type="AlphaFoldDB" id="A0A1R4JIA3"/>
<name>A0A1R4JIA3_9ACTN</name>
<dbReference type="SUPFAM" id="SSF56655">
    <property type="entry name" value="Carbohydrate phosphatase"/>
    <property type="match status" value="1"/>
</dbReference>
<dbReference type="InterPro" id="IPR000760">
    <property type="entry name" value="Inositol_monophosphatase-like"/>
</dbReference>
<dbReference type="Proteomes" id="UP000188342">
    <property type="component" value="Unassembled WGS sequence"/>
</dbReference>
<keyword evidence="2 5" id="KW-0378">Hydrolase</keyword>
<proteinExistence type="predicted"/>
<dbReference type="GO" id="GO:0007165">
    <property type="term" value="P:signal transduction"/>
    <property type="evidence" value="ECO:0007669"/>
    <property type="project" value="TreeGrafter"/>
</dbReference>
<dbReference type="Gene3D" id="3.40.190.80">
    <property type="match status" value="1"/>
</dbReference>
<dbReference type="PRINTS" id="PR00377">
    <property type="entry name" value="IMPHPHTASES"/>
</dbReference>
<evidence type="ECO:0000256" key="4">
    <source>
        <dbReference type="PIRSR" id="PIRSR600760-2"/>
    </source>
</evidence>
<evidence type="ECO:0000256" key="3">
    <source>
        <dbReference type="ARBA" id="ARBA00022842"/>
    </source>
</evidence>
<dbReference type="STRING" id="1255658.FM114_07645"/>
<dbReference type="InterPro" id="IPR020583">
    <property type="entry name" value="Inositol_monoP_metal-BS"/>
</dbReference>